<evidence type="ECO:0000313" key="2">
    <source>
        <dbReference type="Proteomes" id="UP000464389"/>
    </source>
</evidence>
<evidence type="ECO:0000313" key="1">
    <source>
        <dbReference type="EMBL" id="QHS45174.1"/>
    </source>
</evidence>
<reference evidence="1 2" key="1">
    <citation type="submission" date="2020-01" db="EMBL/GenBank/DDBJ databases">
        <title>Bactrocera dorsalis gut bacteria genome.</title>
        <authorList>
            <person name="Zhang H."/>
            <person name="Cai Z."/>
        </authorList>
    </citation>
    <scope>NUCLEOTIDE SEQUENCE [LARGE SCALE GENOMIC DNA]</scope>
    <source>
        <strain evidence="1 2">BD177</strain>
    </source>
</reference>
<protein>
    <submittedName>
        <fullName evidence="1">Small membrane protein</fullName>
    </submittedName>
</protein>
<dbReference type="RefSeq" id="WP_162121385.1">
    <property type="nucleotide sequence ID" value="NZ_CP048108.1"/>
</dbReference>
<proteinExistence type="predicted"/>
<dbReference type="AlphaFoldDB" id="A0A6P1USA4"/>
<accession>A0A6P1USA4</accession>
<dbReference type="NCBIfam" id="NF033853">
    <property type="entry name" value="KPN_two_small"/>
    <property type="match status" value="1"/>
</dbReference>
<sequence>MANILLLLFAVFLLLISLVFGISYFKDRKKQKLNF</sequence>
<dbReference type="InterPro" id="IPR049833">
    <property type="entry name" value="KPN01023-like"/>
</dbReference>
<dbReference type="EMBL" id="CP048108">
    <property type="protein sequence ID" value="QHS45174.1"/>
    <property type="molecule type" value="Genomic_DNA"/>
</dbReference>
<organism evidence="1 2">
    <name type="scientific">Klebsiella michiganensis</name>
    <dbReference type="NCBI Taxonomy" id="1134687"/>
    <lineage>
        <taxon>Bacteria</taxon>
        <taxon>Pseudomonadati</taxon>
        <taxon>Pseudomonadota</taxon>
        <taxon>Gammaproteobacteria</taxon>
        <taxon>Enterobacterales</taxon>
        <taxon>Enterobacteriaceae</taxon>
        <taxon>Klebsiella/Raoultella group</taxon>
        <taxon>Klebsiella</taxon>
    </lineage>
</organism>
<name>A0A6P1USA4_9ENTR</name>
<dbReference type="Proteomes" id="UP000464389">
    <property type="component" value="Chromosome"/>
</dbReference>
<gene>
    <name evidence="1" type="ORF">GW952_05970</name>
</gene>